<dbReference type="STRING" id="52904.ENSSMAP00000008332"/>
<organism evidence="8 10">
    <name type="scientific">Scophthalmus maximus</name>
    <name type="common">Turbot</name>
    <name type="synonym">Psetta maxima</name>
    <dbReference type="NCBI Taxonomy" id="52904"/>
    <lineage>
        <taxon>Eukaryota</taxon>
        <taxon>Metazoa</taxon>
        <taxon>Chordata</taxon>
        <taxon>Craniata</taxon>
        <taxon>Vertebrata</taxon>
        <taxon>Euteleostomi</taxon>
        <taxon>Actinopterygii</taxon>
        <taxon>Neopterygii</taxon>
        <taxon>Teleostei</taxon>
        <taxon>Neoteleostei</taxon>
        <taxon>Acanthomorphata</taxon>
        <taxon>Carangaria</taxon>
        <taxon>Pleuronectiformes</taxon>
        <taxon>Pleuronectoidei</taxon>
        <taxon>Scophthalmidae</taxon>
        <taxon>Scophthalmus</taxon>
    </lineage>
</organism>
<dbReference type="RefSeq" id="XP_035483965.1">
    <property type="nucleotide sequence ID" value="XM_035628072.2"/>
</dbReference>
<dbReference type="OrthoDB" id="289247at2759"/>
<evidence type="ECO:0000313" key="10">
    <source>
        <dbReference type="Proteomes" id="UP000246464"/>
    </source>
</evidence>
<dbReference type="AlphaFoldDB" id="A0A2U9BCQ6"/>
<keyword evidence="2 6" id="KW-0732">Signal</keyword>
<dbReference type="CTD" id="10669"/>
<evidence type="ECO:0000256" key="3">
    <source>
        <dbReference type="ARBA" id="ARBA00022737"/>
    </source>
</evidence>
<feature type="signal peptide" evidence="6">
    <location>
        <begin position="1"/>
        <end position="41"/>
    </location>
</feature>
<gene>
    <name evidence="9" type="primary">cgref1</name>
    <name evidence="8" type="ORF">SMAX5B_012582</name>
</gene>
<feature type="region of interest" description="Disordered" evidence="5">
    <location>
        <begin position="199"/>
        <end position="272"/>
    </location>
</feature>
<dbReference type="PANTHER" id="PTHR23104">
    <property type="entry name" value="MULTIPLE COAGULATION FACTOR DEFICIENCY PROTEIN 2 NEURAL STEM CELL DERIVED NEURONAL SURVIVAL PROTEIN"/>
    <property type="match status" value="1"/>
</dbReference>
<dbReference type="Gene3D" id="1.10.238.10">
    <property type="entry name" value="EF-hand"/>
    <property type="match status" value="1"/>
</dbReference>
<keyword evidence="3" id="KW-0677">Repeat</keyword>
<dbReference type="KEGG" id="smau:118302155"/>
<dbReference type="PANTHER" id="PTHR23104:SF15">
    <property type="entry name" value="CELL GROWTH REGULATOR WITH EF HAND DOMAIN PROTEIN 1"/>
    <property type="match status" value="1"/>
</dbReference>
<evidence type="ECO:0000313" key="9">
    <source>
        <dbReference type="Ensembl" id="ENSSMAP00000008332.1"/>
    </source>
</evidence>
<dbReference type="InterPro" id="IPR002048">
    <property type="entry name" value="EF_hand_dom"/>
</dbReference>
<dbReference type="PROSITE" id="PS50222">
    <property type="entry name" value="EF_HAND_2"/>
    <property type="match status" value="1"/>
</dbReference>
<keyword evidence="4" id="KW-0106">Calcium</keyword>
<evidence type="ECO:0000256" key="1">
    <source>
        <dbReference type="ARBA" id="ARBA00022723"/>
    </source>
</evidence>
<dbReference type="EMBL" id="CP026247">
    <property type="protein sequence ID" value="AWP01753.1"/>
    <property type="molecule type" value="Genomic_DNA"/>
</dbReference>
<accession>A0A2U9BCQ6</accession>
<dbReference type="GeneID" id="118302155"/>
<dbReference type="PROSITE" id="PS00018">
    <property type="entry name" value="EF_HAND_1"/>
    <property type="match status" value="1"/>
</dbReference>
<dbReference type="InterPro" id="IPR011992">
    <property type="entry name" value="EF-hand-dom_pair"/>
</dbReference>
<evidence type="ECO:0000313" key="8">
    <source>
        <dbReference type="EMBL" id="AWP01753.1"/>
    </source>
</evidence>
<feature type="chain" id="PRO_5044581882" evidence="6">
    <location>
        <begin position="42"/>
        <end position="272"/>
    </location>
</feature>
<sequence>MLKRVAVHTFTMQTGVFMNAHLGKLVPCVLYLLLLTHLCPAAPGQPGTQREESVDVHSPPVAPPNPFGSGEEDRRLLQSYIQARLKDGQGGPEISSWEQEVFFLFRLYDFDRSGLLDGLEMMKLLSDYRSHHTPGAQANELVVFTVDFLLQTQDPNQDGLLAPSELLSHPLPQTQDSSIGNAPHWEQEVVAEKKLLNPSADEERAGAAEQQEEHHVEGQLQAEQQPQHEVKTEDEELTKQLGENNAQKLQEVPAADLGHYRGAPVHQGQPEM</sequence>
<evidence type="ECO:0000259" key="7">
    <source>
        <dbReference type="PROSITE" id="PS50222"/>
    </source>
</evidence>
<feature type="compositionally biased region" description="Basic and acidic residues" evidence="5">
    <location>
        <begin position="199"/>
        <end position="217"/>
    </location>
</feature>
<name>A0A2U9BCQ6_SCOMX</name>
<proteinExistence type="predicted"/>
<evidence type="ECO:0000256" key="2">
    <source>
        <dbReference type="ARBA" id="ARBA00022729"/>
    </source>
</evidence>
<reference evidence="9" key="4">
    <citation type="submission" date="2025-05" db="UniProtKB">
        <authorList>
            <consortium name="Ensembl"/>
        </authorList>
    </citation>
    <scope>IDENTIFICATION</scope>
</reference>
<reference evidence="8 10" key="1">
    <citation type="submission" date="2017-12" db="EMBL/GenBank/DDBJ databases">
        <title>Integrating genomic resources of turbot (Scophthalmus maximus) in depth evaluation of genetic and physical mapping variation across individuals.</title>
        <authorList>
            <person name="Martinez P."/>
        </authorList>
    </citation>
    <scope>NUCLEOTIDE SEQUENCE [LARGE SCALE GENOMIC DNA]</scope>
</reference>
<feature type="compositionally biased region" description="Polar residues" evidence="5">
    <location>
        <begin position="171"/>
        <end position="180"/>
    </location>
</feature>
<dbReference type="Ensembl" id="ENSSMAT00000008436.2">
    <property type="protein sequence ID" value="ENSSMAP00000008332.1"/>
    <property type="gene ID" value="ENSSMAG00000005149.2"/>
</dbReference>
<feature type="region of interest" description="Disordered" evidence="5">
    <location>
        <begin position="44"/>
        <end position="71"/>
    </location>
</feature>
<keyword evidence="10" id="KW-1185">Reference proteome</keyword>
<evidence type="ECO:0000256" key="6">
    <source>
        <dbReference type="SAM" id="SignalP"/>
    </source>
</evidence>
<feature type="domain" description="EF-hand" evidence="7">
    <location>
        <begin position="96"/>
        <end position="131"/>
    </location>
</feature>
<dbReference type="InterPro" id="IPR052110">
    <property type="entry name" value="MCFD2-like"/>
</dbReference>
<dbReference type="GeneTree" id="ENSGT00940000166224"/>
<evidence type="ECO:0000256" key="5">
    <source>
        <dbReference type="SAM" id="MobiDB-lite"/>
    </source>
</evidence>
<dbReference type="SUPFAM" id="SSF47473">
    <property type="entry name" value="EF-hand"/>
    <property type="match status" value="1"/>
</dbReference>
<dbReference type="Proteomes" id="UP000694558">
    <property type="component" value="Chromosome 5"/>
</dbReference>
<keyword evidence="1" id="KW-0479">Metal-binding</keyword>
<dbReference type="GO" id="GO:0005509">
    <property type="term" value="F:calcium ion binding"/>
    <property type="evidence" value="ECO:0007669"/>
    <property type="project" value="InterPro"/>
</dbReference>
<dbReference type="InterPro" id="IPR018247">
    <property type="entry name" value="EF_Hand_1_Ca_BS"/>
</dbReference>
<dbReference type="Bgee" id="ENSSMAG00000005149">
    <property type="expression patterns" value="Expressed in brain and 5 other cell types or tissues"/>
</dbReference>
<reference evidence="9" key="2">
    <citation type="submission" date="2020-05" db="EMBL/GenBank/DDBJ databases">
        <authorList>
            <person name="Moser M."/>
        </authorList>
    </citation>
    <scope>NUCLEOTIDE SEQUENCE [LARGE SCALE GENOMIC DNA]</scope>
</reference>
<evidence type="ECO:0000256" key="4">
    <source>
        <dbReference type="ARBA" id="ARBA00022837"/>
    </source>
</evidence>
<feature type="region of interest" description="Disordered" evidence="5">
    <location>
        <begin position="160"/>
        <end position="180"/>
    </location>
</feature>
<reference evidence="9" key="3">
    <citation type="submission" date="2023-05" db="EMBL/GenBank/DDBJ databases">
        <title>High-quality long-read genome of Scophthalmus maximus.</title>
        <authorList>
            <person name="Lien S."/>
            <person name="Martinez P."/>
        </authorList>
    </citation>
    <scope>NUCLEOTIDE SEQUENCE [LARGE SCALE GENOMIC DNA]</scope>
</reference>
<protein>
    <submittedName>
        <fullName evidence="9">Cell growth regulator with EF-hand domain 1</fullName>
    </submittedName>
    <submittedName>
        <fullName evidence="8">Putative cell growth regulator with EF hand domain protein 1</fullName>
    </submittedName>
</protein>
<dbReference type="OMA" id="DITSWEQ"/>
<dbReference type="Proteomes" id="UP000246464">
    <property type="component" value="Chromosome 5"/>
</dbReference>